<dbReference type="Proteomes" id="UP000774326">
    <property type="component" value="Unassembled WGS sequence"/>
</dbReference>
<name>A0A9P8QH78_WICPI</name>
<comment type="caution">
    <text evidence="1">The sequence shown here is derived from an EMBL/GenBank/DDBJ whole genome shotgun (WGS) entry which is preliminary data.</text>
</comment>
<reference evidence="1" key="1">
    <citation type="journal article" date="2021" name="Open Biol.">
        <title>Shared evolutionary footprints suggest mitochondrial oxidative damage underlies multiple complex I losses in fungi.</title>
        <authorList>
            <person name="Schikora-Tamarit M.A."/>
            <person name="Marcet-Houben M."/>
            <person name="Nosek J."/>
            <person name="Gabaldon T."/>
        </authorList>
    </citation>
    <scope>NUCLEOTIDE SEQUENCE</scope>
    <source>
        <strain evidence="1">CBS2887</strain>
    </source>
</reference>
<evidence type="ECO:0000313" key="1">
    <source>
        <dbReference type="EMBL" id="KAH3688750.1"/>
    </source>
</evidence>
<evidence type="ECO:0000313" key="2">
    <source>
        <dbReference type="Proteomes" id="UP000774326"/>
    </source>
</evidence>
<reference evidence="1" key="2">
    <citation type="submission" date="2021-01" db="EMBL/GenBank/DDBJ databases">
        <authorList>
            <person name="Schikora-Tamarit M.A."/>
        </authorList>
    </citation>
    <scope>NUCLEOTIDE SEQUENCE</scope>
    <source>
        <strain evidence="1">CBS2887</strain>
    </source>
</reference>
<dbReference type="EMBL" id="JAEUBG010000168">
    <property type="protein sequence ID" value="KAH3688750.1"/>
    <property type="molecule type" value="Genomic_DNA"/>
</dbReference>
<protein>
    <submittedName>
        <fullName evidence="1">Uncharacterized protein</fullName>
    </submittedName>
</protein>
<proteinExistence type="predicted"/>
<organism evidence="1 2">
    <name type="scientific">Wickerhamomyces pijperi</name>
    <name type="common">Yeast</name>
    <name type="synonym">Pichia pijperi</name>
    <dbReference type="NCBI Taxonomy" id="599730"/>
    <lineage>
        <taxon>Eukaryota</taxon>
        <taxon>Fungi</taxon>
        <taxon>Dikarya</taxon>
        <taxon>Ascomycota</taxon>
        <taxon>Saccharomycotina</taxon>
        <taxon>Saccharomycetes</taxon>
        <taxon>Phaffomycetales</taxon>
        <taxon>Wickerhamomycetaceae</taxon>
        <taxon>Wickerhamomyces</taxon>
    </lineage>
</organism>
<accession>A0A9P8QH78</accession>
<gene>
    <name evidence="1" type="ORF">WICPIJ_000257</name>
</gene>
<keyword evidence="2" id="KW-1185">Reference proteome</keyword>
<dbReference type="AlphaFoldDB" id="A0A9P8QH78"/>
<sequence length="86" mass="9371">MSIVNESKAGKLSEKLFMYSTVEGSSDGSLTLPAYLLKKFTENGKKVRSNLVNLVDLMSMNSLYEAYFNVATSKCGSSITGNFLEA</sequence>